<dbReference type="SUPFAM" id="SSF55874">
    <property type="entry name" value="ATPase domain of HSP90 chaperone/DNA topoisomerase II/histidine kinase"/>
    <property type="match status" value="1"/>
</dbReference>
<feature type="transmembrane region" description="Helical" evidence="6">
    <location>
        <begin position="41"/>
        <end position="63"/>
    </location>
</feature>
<dbReference type="KEGG" id="rci:RCIX850"/>
<dbReference type="STRING" id="351160.RCIX850"/>
<dbReference type="InterPro" id="IPR004358">
    <property type="entry name" value="Sig_transdc_His_kin-like_C"/>
</dbReference>
<keyword evidence="4 9" id="KW-0418">Kinase</keyword>
<dbReference type="SMART" id="SM00387">
    <property type="entry name" value="HATPase_c"/>
    <property type="match status" value="1"/>
</dbReference>
<dbReference type="EMBL" id="AM114193">
    <property type="protein sequence ID" value="CAJ36211.1"/>
    <property type="molecule type" value="Genomic_DNA"/>
</dbReference>
<dbReference type="NCBIfam" id="TIGR00229">
    <property type="entry name" value="sensory_box"/>
    <property type="match status" value="1"/>
</dbReference>
<feature type="transmembrane region" description="Helical" evidence="6">
    <location>
        <begin position="236"/>
        <end position="256"/>
    </location>
</feature>
<dbReference type="PRINTS" id="PR00344">
    <property type="entry name" value="BCTRLSENSOR"/>
</dbReference>
<dbReference type="InterPro" id="IPR000700">
    <property type="entry name" value="PAS-assoc_C"/>
</dbReference>
<feature type="transmembrane region" description="Helical" evidence="6">
    <location>
        <begin position="108"/>
        <end position="128"/>
    </location>
</feature>
<dbReference type="InterPro" id="IPR000014">
    <property type="entry name" value="PAS"/>
</dbReference>
<feature type="transmembrane region" description="Helical" evidence="6">
    <location>
        <begin position="201"/>
        <end position="224"/>
    </location>
</feature>
<evidence type="ECO:0000313" key="9">
    <source>
        <dbReference type="EMBL" id="CAJ36211.1"/>
    </source>
</evidence>
<dbReference type="InterPro" id="IPR003594">
    <property type="entry name" value="HATPase_dom"/>
</dbReference>
<gene>
    <name evidence="9" type="ORF">RCIX850</name>
</gene>
<dbReference type="CDD" id="cd00130">
    <property type="entry name" value="PAS"/>
    <property type="match status" value="1"/>
</dbReference>
<feature type="transmembrane region" description="Helical" evidence="6">
    <location>
        <begin position="172"/>
        <end position="194"/>
    </location>
</feature>
<feature type="transmembrane region" description="Helical" evidence="6">
    <location>
        <begin position="12"/>
        <end position="35"/>
    </location>
</feature>
<dbReference type="Proteomes" id="UP000000663">
    <property type="component" value="Chromosome"/>
</dbReference>
<name>Q0W5Y2_METAR</name>
<feature type="domain" description="Histidine kinase" evidence="7">
    <location>
        <begin position="410"/>
        <end position="631"/>
    </location>
</feature>
<dbReference type="OrthoDB" id="8127at2157"/>
<dbReference type="GO" id="GO:0000160">
    <property type="term" value="P:phosphorelay signal transduction system"/>
    <property type="evidence" value="ECO:0007669"/>
    <property type="project" value="UniProtKB-KW"/>
</dbReference>
<feature type="transmembrane region" description="Helical" evidence="6">
    <location>
        <begin position="75"/>
        <end position="96"/>
    </location>
</feature>
<keyword evidence="10" id="KW-1185">Reference proteome</keyword>
<comment type="catalytic activity">
    <reaction evidence="1">
        <text>ATP + protein L-histidine = ADP + protein N-phospho-L-histidine.</text>
        <dbReference type="EC" id="2.7.13.3"/>
    </reaction>
</comment>
<feature type="domain" description="PAC" evidence="8">
    <location>
        <begin position="347"/>
        <end position="399"/>
    </location>
</feature>
<evidence type="ECO:0000313" key="10">
    <source>
        <dbReference type="Proteomes" id="UP000000663"/>
    </source>
</evidence>
<keyword evidence="3" id="KW-0808">Transferase</keyword>
<keyword evidence="6" id="KW-0812">Transmembrane</keyword>
<dbReference type="PROSITE" id="PS50113">
    <property type="entry name" value="PAC"/>
    <property type="match status" value="1"/>
</dbReference>
<evidence type="ECO:0000256" key="5">
    <source>
        <dbReference type="ARBA" id="ARBA00023012"/>
    </source>
</evidence>
<dbReference type="eggNOG" id="arCOG06515">
    <property type="taxonomic scope" value="Archaea"/>
</dbReference>
<dbReference type="SUPFAM" id="SSF55785">
    <property type="entry name" value="PYP-like sensor domain (PAS domain)"/>
    <property type="match status" value="1"/>
</dbReference>
<dbReference type="EC" id="2.7.13.3" evidence="2"/>
<evidence type="ECO:0000256" key="3">
    <source>
        <dbReference type="ARBA" id="ARBA00022679"/>
    </source>
</evidence>
<dbReference type="PROSITE" id="PS50109">
    <property type="entry name" value="HIS_KIN"/>
    <property type="match status" value="1"/>
</dbReference>
<dbReference type="GeneID" id="25397308"/>
<organism evidence="9 10">
    <name type="scientific">Methanocella arvoryzae (strain DSM 22066 / NBRC 105507 / MRE50)</name>
    <dbReference type="NCBI Taxonomy" id="351160"/>
    <lineage>
        <taxon>Archaea</taxon>
        <taxon>Methanobacteriati</taxon>
        <taxon>Methanobacteriota</taxon>
        <taxon>Stenosarchaea group</taxon>
        <taxon>Methanomicrobia</taxon>
        <taxon>Methanocellales</taxon>
        <taxon>Methanocellaceae</taxon>
        <taxon>Methanocella</taxon>
    </lineage>
</organism>
<reference evidence="9 10" key="1">
    <citation type="journal article" date="2006" name="Science">
        <title>Genome of rice cluster I archaea -- the key methane producers in the rice rhizosphere.</title>
        <authorList>
            <person name="Erkel C."/>
            <person name="Kube M."/>
            <person name="Reinhardt R."/>
            <person name="Liesack W."/>
        </authorList>
    </citation>
    <scope>NUCLEOTIDE SEQUENCE [LARGE SCALE GENOMIC DNA]</scope>
    <source>
        <strain evidence="10">DSM 22066 / NBRC 105507 / MRE50</strain>
    </source>
</reference>
<dbReference type="Gene3D" id="3.30.450.20">
    <property type="entry name" value="PAS domain"/>
    <property type="match status" value="1"/>
</dbReference>
<dbReference type="Pfam" id="PF02518">
    <property type="entry name" value="HATPase_c"/>
    <property type="match status" value="1"/>
</dbReference>
<dbReference type="Gene3D" id="3.30.565.10">
    <property type="entry name" value="Histidine kinase-like ATPase, C-terminal domain"/>
    <property type="match status" value="1"/>
</dbReference>
<dbReference type="PANTHER" id="PTHR43711">
    <property type="entry name" value="TWO-COMPONENT HISTIDINE KINASE"/>
    <property type="match status" value="1"/>
</dbReference>
<dbReference type="InterPro" id="IPR005467">
    <property type="entry name" value="His_kinase_dom"/>
</dbReference>
<keyword evidence="6" id="KW-0472">Membrane</keyword>
<feature type="transmembrane region" description="Helical" evidence="6">
    <location>
        <begin position="140"/>
        <end position="160"/>
    </location>
</feature>
<evidence type="ECO:0000256" key="2">
    <source>
        <dbReference type="ARBA" id="ARBA00012438"/>
    </source>
</evidence>
<evidence type="ECO:0000256" key="1">
    <source>
        <dbReference type="ARBA" id="ARBA00000085"/>
    </source>
</evidence>
<dbReference type="eggNOG" id="arCOG02335">
    <property type="taxonomic scope" value="Archaea"/>
</dbReference>
<dbReference type="InterPro" id="IPR036890">
    <property type="entry name" value="HATPase_C_sf"/>
</dbReference>
<evidence type="ECO:0000256" key="4">
    <source>
        <dbReference type="ARBA" id="ARBA00022777"/>
    </source>
</evidence>
<dbReference type="RefSeq" id="WP_012036305.1">
    <property type="nucleotide sequence ID" value="NC_009464.1"/>
</dbReference>
<dbReference type="InterPro" id="IPR035965">
    <property type="entry name" value="PAS-like_dom_sf"/>
</dbReference>
<dbReference type="GO" id="GO:0004673">
    <property type="term" value="F:protein histidine kinase activity"/>
    <property type="evidence" value="ECO:0007669"/>
    <property type="project" value="UniProtKB-EC"/>
</dbReference>
<accession>Q0W5Y2</accession>
<dbReference type="PANTHER" id="PTHR43711:SF1">
    <property type="entry name" value="HISTIDINE KINASE 1"/>
    <property type="match status" value="1"/>
</dbReference>
<dbReference type="AlphaFoldDB" id="Q0W5Y2"/>
<dbReference type="Pfam" id="PF08448">
    <property type="entry name" value="PAS_4"/>
    <property type="match status" value="1"/>
</dbReference>
<dbReference type="SMART" id="SM00091">
    <property type="entry name" value="PAS"/>
    <property type="match status" value="1"/>
</dbReference>
<evidence type="ECO:0000259" key="8">
    <source>
        <dbReference type="PROSITE" id="PS50113"/>
    </source>
</evidence>
<evidence type="ECO:0000256" key="6">
    <source>
        <dbReference type="SAM" id="Phobius"/>
    </source>
</evidence>
<dbReference type="InterPro" id="IPR050736">
    <property type="entry name" value="Sensor_HK_Regulatory"/>
</dbReference>
<keyword evidence="6" id="KW-1133">Transmembrane helix</keyword>
<sequence>MDWRVMLAKGFNTFILLLIVVQFLLLLGIIVLLSYLGSGLFMSIITAVSTITLVVLCLPLSVLQYFSSRDRKLKVLFAGLIMVFLISSLAVIIWYLAEFPGYFWLTDVTKFLTLLTYLPLLVSLLAVSRARDLKIEPYNKAAIVFLSVVSALVVAFYALANAGRAGADTFGIINYTVSILLDIVVLALTSVLILTHLQGKLRYLLSIILITYLLSTVADVAVLIDSLNLYEAFDVGRFVYAIMINFTGLALLAYSLGNIKVITVEEVSRKLNDVTLLMSDLVEQSPLAICICDTTGAILMANDRFLDICGLSRPDAPGGLTVIQALPEAGKVLPPLSRLTTGTGAFTVDGLRIERAGKAPAYFRMKAFPTRGSDGLVASIVIILDDVTERKAFEDQLVIEKKQTELYVDLMGHDVNNMNQIAMGFLEIAEEKLRQEGRLGEDDLYLLSKPIEALAHNSRIIYNIRKLQQEKAGEYRHKPVDVGETLAGVTSRYSGLAGRDVRVSLCIGEDCTVMANELLGEVFDNLVGNAVKHTEGPVCIRVAVDKISGAGGKDYCRVTVEDDGQGITDEMKGKLFDRLSMDNKRARGSGFGLCLSKILVEDFGGRLEVEDRVQGDYTKGAKFVVTLPLITDNPR</sequence>
<evidence type="ECO:0000259" key="7">
    <source>
        <dbReference type="PROSITE" id="PS50109"/>
    </source>
</evidence>
<protein>
    <recommendedName>
        <fullName evidence="2">histidine kinase</fullName>
        <ecNumber evidence="2">2.7.13.3</ecNumber>
    </recommendedName>
</protein>
<dbReference type="InterPro" id="IPR013656">
    <property type="entry name" value="PAS_4"/>
</dbReference>
<proteinExistence type="predicted"/>
<keyword evidence="5" id="KW-0902">Two-component regulatory system</keyword>